<evidence type="ECO:0000313" key="1">
    <source>
        <dbReference type="EnsemblPlants" id="EMT03598"/>
    </source>
</evidence>
<dbReference type="Pfam" id="PF08268">
    <property type="entry name" value="FBA_3"/>
    <property type="match status" value="2"/>
</dbReference>
<dbReference type="InterPro" id="IPR050796">
    <property type="entry name" value="SCF_F-box_component"/>
</dbReference>
<dbReference type="PANTHER" id="PTHR31672">
    <property type="entry name" value="BNACNNG10540D PROTEIN"/>
    <property type="match status" value="1"/>
</dbReference>
<accession>R7W1H2</accession>
<name>R7W1H2_AEGTA</name>
<dbReference type="NCBIfam" id="TIGR01640">
    <property type="entry name" value="F_box_assoc_1"/>
    <property type="match status" value="2"/>
</dbReference>
<dbReference type="InterPro" id="IPR017451">
    <property type="entry name" value="F-box-assoc_interact_dom"/>
</dbReference>
<organism evidence="1">
    <name type="scientific">Aegilops tauschii</name>
    <name type="common">Tausch's goatgrass</name>
    <name type="synonym">Aegilops squarrosa</name>
    <dbReference type="NCBI Taxonomy" id="37682"/>
    <lineage>
        <taxon>Eukaryota</taxon>
        <taxon>Viridiplantae</taxon>
        <taxon>Streptophyta</taxon>
        <taxon>Embryophyta</taxon>
        <taxon>Tracheophyta</taxon>
        <taxon>Spermatophyta</taxon>
        <taxon>Magnoliopsida</taxon>
        <taxon>Liliopsida</taxon>
        <taxon>Poales</taxon>
        <taxon>Poaceae</taxon>
        <taxon>BOP clade</taxon>
        <taxon>Pooideae</taxon>
        <taxon>Triticodae</taxon>
        <taxon>Triticeae</taxon>
        <taxon>Triticinae</taxon>
        <taxon>Aegilops</taxon>
    </lineage>
</organism>
<dbReference type="CDD" id="cd22157">
    <property type="entry name" value="F-box_AtFBW1-like"/>
    <property type="match status" value="1"/>
</dbReference>
<dbReference type="InterPro" id="IPR001810">
    <property type="entry name" value="F-box_dom"/>
</dbReference>
<dbReference type="PANTHER" id="PTHR31672:SF2">
    <property type="entry name" value="F-BOX DOMAIN-CONTAINING PROTEIN"/>
    <property type="match status" value="1"/>
</dbReference>
<dbReference type="EnsemblPlants" id="EMT03598">
    <property type="protein sequence ID" value="EMT03598"/>
    <property type="gene ID" value="F775_21893"/>
</dbReference>
<reference evidence="1" key="1">
    <citation type="submission" date="2015-06" db="UniProtKB">
        <authorList>
            <consortium name="EnsemblPlants"/>
        </authorList>
    </citation>
    <scope>IDENTIFICATION</scope>
</reference>
<dbReference type="SMART" id="SM00256">
    <property type="entry name" value="FBOX"/>
    <property type="match status" value="2"/>
</dbReference>
<proteinExistence type="predicted"/>
<dbReference type="Pfam" id="PF00646">
    <property type="entry name" value="F-box"/>
    <property type="match status" value="2"/>
</dbReference>
<dbReference type="PROSITE" id="PS50181">
    <property type="entry name" value="FBOX"/>
    <property type="match status" value="1"/>
</dbReference>
<dbReference type="SUPFAM" id="SSF81383">
    <property type="entry name" value="F-box domain"/>
    <property type="match status" value="2"/>
</dbReference>
<dbReference type="Gene3D" id="1.20.1280.50">
    <property type="match status" value="1"/>
</dbReference>
<sequence length="948" mass="105606">MKRCKRNDPAEMPPDEVVLPDELITEVLLRLPARSVLRFRAVCRAWSALLRSPGFNDAYAAAAAARRNSKFVFFAPTGVYGCSLQGSDALFTAAGRRLHPDFLCLSTRPCRGLLLFSDARRYGAYWVCNPSTGECRRLPQTTRRRPNYSSAGLVFDNQTKECKVVHLFHHGHVNISCEVYTLSGPNRRWRPAAGGGHNMPLPLQRPAMKCMQIQDTVTKMPPVFAGGYLHWLLYPNRQSLVPGPSRAAVLRFSVAGETFGIVNAPVLSEHAAAECRELEGHLPGVPIHLAELEGSLCMVHDRRHAISCLDIWVMRDHETMEWSLYCQIPLLSLSRDVPSPRFITILGLCPGKGKVKGERRIMLATSRHTVHSFCLEAGDVKTVLSVAETAIGCRNEAVAALQLALYEDSLVRIGDEDEEKEEQVLSTALTMALVRLPVRSIVQSMLVCKQWRTVIESESFVQSHMSISMSRPRRVCMVTDGRSRCNLFGFTPMEGWLQQQHDSANTPLRDKIICSKPCHGLNLISTGSGDDYMCNPCTGSMVCLGHRGSLVCHRQGSSKTKTNSWANNGFTDGRNVGLGFDESTGEHVAVEIGHHYLNNGSLACMVKTGSRDVWAFVGEPPVAVSAMPPAHISGTLYWLSEQTTRPCDERVVVAFDISARAFTTLPCHPCKKCEHDAFLVELNGMLSLVVADKEADELDVWVMMHRQHGTWGKALKICLRNQQPHNYYSLKTGRVVVPLQIDNEQGKILLSTGRALGYYHLNNETIETLYSVDELLFPMLYEESLICVPDDELLDDHHAAAPATVGHQGSTGSRSIFQGCEKSRCQGIAAVYRRCCRRVLCVVCAGACREHSRDQPVVLPTRWLQDVLAELGDLGLPLHHPFVPAADYCYYYSTKSADGDTARHVFVSVKDYARKRQPCHLVECGYRMEGQAIRETWVRRYRADDASR</sequence>
<dbReference type="InterPro" id="IPR036047">
    <property type="entry name" value="F-box-like_dom_sf"/>
</dbReference>
<dbReference type="InterPro" id="IPR013187">
    <property type="entry name" value="F-box-assoc_dom_typ3"/>
</dbReference>
<protein>
    <submittedName>
        <fullName evidence="1">Uncharacterized protein</fullName>
    </submittedName>
</protein>
<dbReference type="AlphaFoldDB" id="R7W1H2"/>